<dbReference type="RefSeq" id="WP_123040803.1">
    <property type="nucleotide sequence ID" value="NZ_CP033433.1"/>
</dbReference>
<gene>
    <name evidence="1" type="ORF">EAV92_09185</name>
</gene>
<dbReference type="EMBL" id="CP033433">
    <property type="protein sequence ID" value="AYQ72721.1"/>
    <property type="molecule type" value="Genomic_DNA"/>
</dbReference>
<reference evidence="1 2" key="1">
    <citation type="submission" date="2018-10" db="EMBL/GenBank/DDBJ databases">
        <title>Genome Sequence of Cohnella sp.</title>
        <authorList>
            <person name="Srinivasan S."/>
            <person name="Kim M.K."/>
        </authorList>
    </citation>
    <scope>NUCLEOTIDE SEQUENCE [LARGE SCALE GENOMIC DNA]</scope>
    <source>
        <strain evidence="1 2">18JY8-7</strain>
    </source>
</reference>
<dbReference type="KEGG" id="coh:EAV92_09185"/>
<organism evidence="1 2">
    <name type="scientific">Cohnella candidum</name>
    <dbReference type="NCBI Taxonomy" id="2674991"/>
    <lineage>
        <taxon>Bacteria</taxon>
        <taxon>Bacillati</taxon>
        <taxon>Bacillota</taxon>
        <taxon>Bacilli</taxon>
        <taxon>Bacillales</taxon>
        <taxon>Paenibacillaceae</taxon>
        <taxon>Cohnella</taxon>
    </lineage>
</organism>
<dbReference type="Proteomes" id="UP000269097">
    <property type="component" value="Chromosome"/>
</dbReference>
<dbReference type="GO" id="GO:0009234">
    <property type="term" value="P:menaquinone biosynthetic process"/>
    <property type="evidence" value="ECO:0007669"/>
    <property type="project" value="InterPro"/>
</dbReference>
<dbReference type="Gene3D" id="1.20.120.1450">
    <property type="match status" value="1"/>
</dbReference>
<proteinExistence type="predicted"/>
<keyword evidence="2" id="KW-1185">Reference proteome</keyword>
<dbReference type="AlphaFoldDB" id="A0A3G3JY00"/>
<accession>A0A3G3JY00</accession>
<dbReference type="Pfam" id="PF07307">
    <property type="entry name" value="HEPPP_synt_1"/>
    <property type="match status" value="1"/>
</dbReference>
<evidence type="ECO:0000313" key="1">
    <source>
        <dbReference type="EMBL" id="AYQ72721.1"/>
    </source>
</evidence>
<sequence length="292" mass="33190">MTRYRVEQLAHKYTDHDMISLHTELPGFPSGRIRLLHAVLSQQPAVSSNKELLALVTSLVQMGLDTHDMVENGTIEGKDGMPAMRSRQLKVLAGDYFSSRFYHLLSQAGQIEAVRLLSEAICELNRIKMSAYSKMKQLKLNAEEYVHYGAEIKSGLFLSFTGFMHGLYERLWPELVERFSRCEVLLQELKDAEKEARLNGGWGFWHVMQEGTEEDRRALAEHREDHGLIRQLMEKYGVAEKLGGLLRQSALQLRELVGRFPSDKLVRDLQPLIEPFLAAGGPQPATAWKELG</sequence>
<protein>
    <submittedName>
        <fullName evidence="1">Heptaprenyl diphosphate synthase</fullName>
    </submittedName>
</protein>
<name>A0A3G3JY00_9BACL</name>
<evidence type="ECO:0000313" key="2">
    <source>
        <dbReference type="Proteomes" id="UP000269097"/>
    </source>
</evidence>
<dbReference type="InterPro" id="IPR009920">
    <property type="entry name" value="HEPPP_synth_su1"/>
</dbReference>